<name>A0A1H2AN78_9ACTN</name>
<gene>
    <name evidence="2" type="ORF">SAMN04489716_3967</name>
</gene>
<evidence type="ECO:0000313" key="2">
    <source>
        <dbReference type="EMBL" id="SDT47277.1"/>
    </source>
</evidence>
<accession>A0A1H2AN78</accession>
<keyword evidence="3" id="KW-1185">Reference proteome</keyword>
<feature type="region of interest" description="Disordered" evidence="1">
    <location>
        <begin position="88"/>
        <end position="112"/>
    </location>
</feature>
<sequence length="251" mass="26805">MPAISSEASRYAAIHCFTTPDPVRIAFRRAAFRRAGLGRVGIGRGGLRAAGLGGFGDRAAFGGGYGGRRLRDSRLFRRLARLPASRRPCSGRVGLSPACGPRADEASRSRSGVPSDVTLIRCRTLQRSRGPGIDHMFPGTFFTARLRQTRPVRPAVSGSGVRRLPGVARSLILRLPDVVRIRGLRLIGRFVTRTAEVRGGGVRSFGDSRAARIIGGLLRLGAGPGTGPEHGLGNATGGRFRHRTVRPRTIA</sequence>
<organism evidence="2 3">
    <name type="scientific">Actinoplanes derwentensis</name>
    <dbReference type="NCBI Taxonomy" id="113562"/>
    <lineage>
        <taxon>Bacteria</taxon>
        <taxon>Bacillati</taxon>
        <taxon>Actinomycetota</taxon>
        <taxon>Actinomycetes</taxon>
        <taxon>Micromonosporales</taxon>
        <taxon>Micromonosporaceae</taxon>
        <taxon>Actinoplanes</taxon>
    </lineage>
</organism>
<evidence type="ECO:0000256" key="1">
    <source>
        <dbReference type="SAM" id="MobiDB-lite"/>
    </source>
</evidence>
<reference evidence="2 3" key="1">
    <citation type="submission" date="2016-10" db="EMBL/GenBank/DDBJ databases">
        <authorList>
            <person name="de Groot N.N."/>
        </authorList>
    </citation>
    <scope>NUCLEOTIDE SEQUENCE [LARGE SCALE GENOMIC DNA]</scope>
    <source>
        <strain evidence="2 3">DSM 43941</strain>
    </source>
</reference>
<dbReference type="EMBL" id="LT629758">
    <property type="protein sequence ID" value="SDT47277.1"/>
    <property type="molecule type" value="Genomic_DNA"/>
</dbReference>
<dbReference type="AlphaFoldDB" id="A0A1H2AN78"/>
<feature type="compositionally biased region" description="Gly residues" evidence="1">
    <location>
        <begin position="225"/>
        <end position="236"/>
    </location>
</feature>
<protein>
    <submittedName>
        <fullName evidence="2">Uncharacterized protein</fullName>
    </submittedName>
</protein>
<proteinExistence type="predicted"/>
<feature type="compositionally biased region" description="Basic residues" evidence="1">
    <location>
        <begin position="239"/>
        <end position="251"/>
    </location>
</feature>
<dbReference type="Proteomes" id="UP000198688">
    <property type="component" value="Chromosome I"/>
</dbReference>
<evidence type="ECO:0000313" key="3">
    <source>
        <dbReference type="Proteomes" id="UP000198688"/>
    </source>
</evidence>
<feature type="region of interest" description="Disordered" evidence="1">
    <location>
        <begin position="225"/>
        <end position="251"/>
    </location>
</feature>